<organism evidence="1 2">
    <name type="scientific">Ligilactobacillus saerimneri</name>
    <dbReference type="NCBI Taxonomy" id="228229"/>
    <lineage>
        <taxon>Bacteria</taxon>
        <taxon>Bacillati</taxon>
        <taxon>Bacillota</taxon>
        <taxon>Bacilli</taxon>
        <taxon>Lactobacillales</taxon>
        <taxon>Lactobacillaceae</taxon>
        <taxon>Ligilactobacillus</taxon>
    </lineage>
</organism>
<dbReference type="KEGG" id="lsw:GTO87_02850"/>
<dbReference type="Proteomes" id="UP000510886">
    <property type="component" value="Chromosome"/>
</dbReference>
<evidence type="ECO:0008006" key="3">
    <source>
        <dbReference type="Google" id="ProtNLM"/>
    </source>
</evidence>
<dbReference type="AlphaFoldDB" id="A0A7H9EJK7"/>
<accession>A0A7H9EJK7</accession>
<name>A0A7H9EJK7_9LACO</name>
<dbReference type="EMBL" id="CP047418">
    <property type="protein sequence ID" value="QLL77629.1"/>
    <property type="molecule type" value="Genomic_DNA"/>
</dbReference>
<evidence type="ECO:0000313" key="1">
    <source>
        <dbReference type="EMBL" id="QLL77629.1"/>
    </source>
</evidence>
<gene>
    <name evidence="1" type="ORF">GTO87_02850</name>
</gene>
<sequence length="56" mass="6653">MKTSEKLMLGFYEDCDLLEEVARLDDYELTVTMLQRLIGMRDLIEHVKTVEEEEDD</sequence>
<reference evidence="1 2" key="1">
    <citation type="submission" date="2020-01" db="EMBL/GenBank/DDBJ databases">
        <title>Complete and circular genome sequences of six lactobacillus isolates from horses.</title>
        <authorList>
            <person name="Hassan H.M."/>
        </authorList>
    </citation>
    <scope>NUCLEOTIDE SEQUENCE [LARGE SCALE GENOMIC DNA]</scope>
    <source>
        <strain evidence="1 2">1A</strain>
    </source>
</reference>
<evidence type="ECO:0000313" key="2">
    <source>
        <dbReference type="Proteomes" id="UP000510886"/>
    </source>
</evidence>
<protein>
    <recommendedName>
        <fullName evidence="3">Phage protein</fullName>
    </recommendedName>
</protein>
<proteinExistence type="predicted"/>
<dbReference type="RefSeq" id="WP_180849447.1">
    <property type="nucleotide sequence ID" value="NZ_CP047418.1"/>
</dbReference>